<dbReference type="InterPro" id="IPR011706">
    <property type="entry name" value="Cu-oxidase_C"/>
</dbReference>
<dbReference type="Pfam" id="PF00394">
    <property type="entry name" value="Cu-oxidase"/>
    <property type="match status" value="1"/>
</dbReference>
<dbReference type="InterPro" id="IPR001117">
    <property type="entry name" value="Cu-oxidase_2nd"/>
</dbReference>
<reference evidence="7" key="2">
    <citation type="submission" date="2011-02" db="EMBL/GenBank/DDBJ databases">
        <authorList>
            <person name="MacLean D."/>
        </authorList>
    </citation>
    <scope>NUCLEOTIDE SEQUENCE</scope>
</reference>
<dbReference type="InterPro" id="IPR011707">
    <property type="entry name" value="Cu-oxidase-like_N"/>
</dbReference>
<dbReference type="PANTHER" id="PTHR11709">
    <property type="entry name" value="MULTI-COPPER OXIDASE"/>
    <property type="match status" value="1"/>
</dbReference>
<sequence>MESFSEAHRKWMGFPPSHNVPLSPIVLPSTISHPTFPGTYWWHSHEKAQYVDGLRGPLIIHDILQNVDGEYVLQLTDWYHTESRLLVANATNVTINPRGDKPVWNTVLINDRGRFNCTQLDTTLFPVCNTTQPLSAIQFLPGKLYRLRLINQAGFASFNFSIDGHVFQVIETDGFPVQPSKLINALVVNIGQRYDILVRANGSASDRFWIRSTSLFDSPFTSLPLDQFPSGFNPNGLAILEYCAEKRDSSMIEPKSTEWNFTITVANDLDFIPTDSIMLPRFPEERMTVEFTLAALQGDPVTRGYASINQSPYETFLVPPTPTLFDVANGNLTFPSTLNPFVFVPQRHTEVVILNNSPAEHPFHLHGHTPHVLGSGLIDINASNRSEPIPSSALNLLNPVRRDVFTLPSCTFNVTLGGCQDRGYVVLRLETDNPGTWILHCHIEWHLETGMAMLFIEDGPALMRRGTRGFGPSILETCA</sequence>
<dbReference type="FunFam" id="2.60.40.420:FF:000045">
    <property type="entry name" value="Laccase 2"/>
    <property type="match status" value="1"/>
</dbReference>
<dbReference type="SUPFAM" id="SSF49503">
    <property type="entry name" value="Cupredoxins"/>
    <property type="match status" value="3"/>
</dbReference>
<dbReference type="PROSITE" id="PS00080">
    <property type="entry name" value="MULTICOPPER_OXIDASE2"/>
    <property type="match status" value="1"/>
</dbReference>
<dbReference type="InterPro" id="IPR033138">
    <property type="entry name" value="Cu_oxidase_CS"/>
</dbReference>
<name>F0WGC0_9STRA</name>
<dbReference type="EMBL" id="FR824135">
    <property type="protein sequence ID" value="CCA20280.1"/>
    <property type="molecule type" value="Genomic_DNA"/>
</dbReference>
<dbReference type="PROSITE" id="PS00079">
    <property type="entry name" value="MULTICOPPER_OXIDASE1"/>
    <property type="match status" value="1"/>
</dbReference>
<comment type="similarity">
    <text evidence="1">Belongs to the multicopper oxidase family.</text>
</comment>
<dbReference type="GO" id="GO:0016491">
    <property type="term" value="F:oxidoreductase activity"/>
    <property type="evidence" value="ECO:0007669"/>
    <property type="project" value="UniProtKB-KW"/>
</dbReference>
<evidence type="ECO:0000259" key="4">
    <source>
        <dbReference type="Pfam" id="PF00394"/>
    </source>
</evidence>
<dbReference type="CDD" id="cd04205">
    <property type="entry name" value="CuRO_2_LCC_like"/>
    <property type="match status" value="1"/>
</dbReference>
<accession>F0WGC0</accession>
<reference evidence="7" key="1">
    <citation type="journal article" date="2011" name="PLoS Biol.">
        <title>Gene gain and loss during evolution of obligate parasitism in the white rust pathogen of Arabidopsis thaliana.</title>
        <authorList>
            <person name="Kemen E."/>
            <person name="Gardiner A."/>
            <person name="Schultz-Larsen T."/>
            <person name="Kemen A.C."/>
            <person name="Balmuth A.L."/>
            <person name="Robert-Seilaniantz A."/>
            <person name="Bailey K."/>
            <person name="Holub E."/>
            <person name="Studholme D.J."/>
            <person name="Maclean D."/>
            <person name="Jones J.D."/>
        </authorList>
    </citation>
    <scope>NUCLEOTIDE SEQUENCE</scope>
</reference>
<gene>
    <name evidence="7" type="primary">AlNc14C90G5651</name>
    <name evidence="7" type="ORF">ALNC14_064230</name>
</gene>
<feature type="domain" description="Plastocyanin-like" evidence="5">
    <location>
        <begin position="322"/>
        <end position="458"/>
    </location>
</feature>
<dbReference type="InterPro" id="IPR008972">
    <property type="entry name" value="Cupredoxin"/>
</dbReference>
<dbReference type="GO" id="GO:0005507">
    <property type="term" value="F:copper ion binding"/>
    <property type="evidence" value="ECO:0007669"/>
    <property type="project" value="InterPro"/>
</dbReference>
<dbReference type="InterPro" id="IPR045087">
    <property type="entry name" value="Cu-oxidase_fam"/>
</dbReference>
<organism evidence="7">
    <name type="scientific">Albugo laibachii Nc14</name>
    <dbReference type="NCBI Taxonomy" id="890382"/>
    <lineage>
        <taxon>Eukaryota</taxon>
        <taxon>Sar</taxon>
        <taxon>Stramenopiles</taxon>
        <taxon>Oomycota</taxon>
        <taxon>Peronosporomycetes</taxon>
        <taxon>Albuginales</taxon>
        <taxon>Albuginaceae</taxon>
        <taxon>Albugo</taxon>
    </lineage>
</organism>
<evidence type="ECO:0000256" key="2">
    <source>
        <dbReference type="ARBA" id="ARBA00022723"/>
    </source>
</evidence>
<keyword evidence="3" id="KW-0560">Oxidoreductase</keyword>
<evidence type="ECO:0000256" key="1">
    <source>
        <dbReference type="ARBA" id="ARBA00010609"/>
    </source>
</evidence>
<dbReference type="Gene3D" id="2.60.40.420">
    <property type="entry name" value="Cupredoxins - blue copper proteins"/>
    <property type="match status" value="3"/>
</dbReference>
<dbReference type="PANTHER" id="PTHR11709:SF511">
    <property type="entry name" value="LACCASE"/>
    <property type="match status" value="1"/>
</dbReference>
<protein>
    <submittedName>
        <fullName evidence="7">Multicopper oxidase putative</fullName>
    </submittedName>
</protein>
<feature type="domain" description="Plastocyanin-like" evidence="4">
    <location>
        <begin position="70"/>
        <end position="213"/>
    </location>
</feature>
<evidence type="ECO:0000259" key="6">
    <source>
        <dbReference type="Pfam" id="PF07732"/>
    </source>
</evidence>
<feature type="domain" description="Plastocyanin-like" evidence="6">
    <location>
        <begin position="38"/>
        <end position="62"/>
    </location>
</feature>
<dbReference type="Pfam" id="PF07732">
    <property type="entry name" value="Cu-oxidase_3"/>
    <property type="match status" value="1"/>
</dbReference>
<dbReference type="Pfam" id="PF07731">
    <property type="entry name" value="Cu-oxidase_2"/>
    <property type="match status" value="1"/>
</dbReference>
<dbReference type="InterPro" id="IPR002355">
    <property type="entry name" value="Cu_oxidase_Cu_BS"/>
</dbReference>
<dbReference type="AlphaFoldDB" id="F0WGC0"/>
<proteinExistence type="inferred from homology"/>
<evidence type="ECO:0000259" key="5">
    <source>
        <dbReference type="Pfam" id="PF07731"/>
    </source>
</evidence>
<keyword evidence="2" id="KW-0479">Metal-binding</keyword>
<dbReference type="HOGENOM" id="CLU_006504_7_0_1"/>
<evidence type="ECO:0000256" key="3">
    <source>
        <dbReference type="ARBA" id="ARBA00023002"/>
    </source>
</evidence>
<evidence type="ECO:0000313" key="7">
    <source>
        <dbReference type="EMBL" id="CCA20280.1"/>
    </source>
</evidence>